<keyword evidence="1" id="KW-1133">Transmembrane helix</keyword>
<keyword evidence="3" id="KW-1185">Reference proteome</keyword>
<evidence type="ECO:0000256" key="1">
    <source>
        <dbReference type="SAM" id="Phobius"/>
    </source>
</evidence>
<comment type="caution">
    <text evidence="2">The sequence shown here is derived from an EMBL/GenBank/DDBJ whole genome shotgun (WGS) entry which is preliminary data.</text>
</comment>
<protein>
    <recommendedName>
        <fullName evidence="4">VanZ like family protein</fullName>
    </recommendedName>
</protein>
<name>A0A245ZKM4_9SPHN</name>
<organism evidence="2 3">
    <name type="scientific">Sphingomonas dokdonensis</name>
    <dbReference type="NCBI Taxonomy" id="344880"/>
    <lineage>
        <taxon>Bacteria</taxon>
        <taxon>Pseudomonadati</taxon>
        <taxon>Pseudomonadota</taxon>
        <taxon>Alphaproteobacteria</taxon>
        <taxon>Sphingomonadales</taxon>
        <taxon>Sphingomonadaceae</taxon>
        <taxon>Sphingomonas</taxon>
    </lineage>
</organism>
<keyword evidence="1" id="KW-0472">Membrane</keyword>
<gene>
    <name evidence="2" type="ORF">SPDO_19700</name>
</gene>
<evidence type="ECO:0000313" key="2">
    <source>
        <dbReference type="EMBL" id="OWK30285.1"/>
    </source>
</evidence>
<dbReference type="OrthoDB" id="6660115at2"/>
<evidence type="ECO:0000313" key="3">
    <source>
        <dbReference type="Proteomes" id="UP000197290"/>
    </source>
</evidence>
<dbReference type="AlphaFoldDB" id="A0A245ZKM4"/>
<reference evidence="2 3" key="1">
    <citation type="submission" date="2017-03" db="EMBL/GenBank/DDBJ databases">
        <title>Genome sequence of Sphingomonas dokdonensis DSM 21029.</title>
        <authorList>
            <person name="Poehlein A."/>
            <person name="Wuebbeler J.H."/>
            <person name="Steinbuechel A."/>
            <person name="Daniel R."/>
        </authorList>
    </citation>
    <scope>NUCLEOTIDE SEQUENCE [LARGE SCALE GENOMIC DNA]</scope>
    <source>
        <strain evidence="2 3">DSM 21029</strain>
    </source>
</reference>
<proteinExistence type="predicted"/>
<dbReference type="EMBL" id="NBBI01000003">
    <property type="protein sequence ID" value="OWK30285.1"/>
    <property type="molecule type" value="Genomic_DNA"/>
</dbReference>
<sequence>MDYVAMKNFVGTWFESGGDALLHVHGGMLVLILARLITRRSLATPIPLLCVVALQTLNECIDRYNHGSWRWPDTIGDTANTLFWPVVLFIGLRLRRQRENSGRAVADAEAAL</sequence>
<keyword evidence="1" id="KW-0812">Transmembrane</keyword>
<feature type="transmembrane region" description="Helical" evidence="1">
    <location>
        <begin position="20"/>
        <end position="38"/>
    </location>
</feature>
<evidence type="ECO:0008006" key="4">
    <source>
        <dbReference type="Google" id="ProtNLM"/>
    </source>
</evidence>
<accession>A0A245ZKM4</accession>
<dbReference type="RefSeq" id="WP_088367289.1">
    <property type="nucleotide sequence ID" value="NZ_NBBI01000003.1"/>
</dbReference>
<dbReference type="Proteomes" id="UP000197290">
    <property type="component" value="Unassembled WGS sequence"/>
</dbReference>